<reference evidence="1 2" key="1">
    <citation type="submission" date="2013-01" db="EMBL/GenBank/DDBJ databases">
        <authorList>
            <person name="Harkins D.M."/>
            <person name="Durkin A.S."/>
            <person name="Brinkac L.M."/>
            <person name="Haft D.H."/>
            <person name="Selengut J.D."/>
            <person name="Sanka R."/>
            <person name="DePew J."/>
            <person name="Purushe J."/>
            <person name="Galloway R.L."/>
            <person name="Vinetz J.M."/>
            <person name="Sutton G.G."/>
            <person name="Nierman W.C."/>
            <person name="Fouts D.E."/>
        </authorList>
    </citation>
    <scope>NUCLEOTIDE SEQUENCE [LARGE SCALE GENOMIC DNA]</scope>
    <source>
        <strain evidence="1 2">Nikolaevo</strain>
    </source>
</reference>
<dbReference type="AlphaFoldDB" id="M6EXG2"/>
<proteinExistence type="predicted"/>
<evidence type="ECO:0000313" key="1">
    <source>
        <dbReference type="EMBL" id="EMK21183.1"/>
    </source>
</evidence>
<name>M6EXG2_9LEPT</name>
<dbReference type="EMBL" id="ANCE01000195">
    <property type="protein sequence ID" value="EMK21183.1"/>
    <property type="molecule type" value="Genomic_DNA"/>
</dbReference>
<organism evidence="1 2">
    <name type="scientific">Leptospira kirschneri serovar Bulgarica str. Nikolaevo</name>
    <dbReference type="NCBI Taxonomy" id="1240687"/>
    <lineage>
        <taxon>Bacteria</taxon>
        <taxon>Pseudomonadati</taxon>
        <taxon>Spirochaetota</taxon>
        <taxon>Spirochaetia</taxon>
        <taxon>Leptospirales</taxon>
        <taxon>Leptospiraceae</taxon>
        <taxon>Leptospira</taxon>
    </lineage>
</organism>
<gene>
    <name evidence="1" type="ORF">LEP1GSC008_2586</name>
</gene>
<evidence type="ECO:0000313" key="2">
    <source>
        <dbReference type="Proteomes" id="UP000011980"/>
    </source>
</evidence>
<protein>
    <submittedName>
        <fullName evidence="1">Uncharacterized protein</fullName>
    </submittedName>
</protein>
<sequence>MRLKITSLRLKIKNFLNNFREVSQKRKISVFLYCIFLIF</sequence>
<dbReference type="PATRIC" id="fig|1240687.3.peg.4233"/>
<comment type="caution">
    <text evidence="1">The sequence shown here is derived from an EMBL/GenBank/DDBJ whole genome shotgun (WGS) entry which is preliminary data.</text>
</comment>
<accession>M6EXG2</accession>
<dbReference type="Proteomes" id="UP000011980">
    <property type="component" value="Unassembled WGS sequence"/>
</dbReference>